<evidence type="ECO:0008006" key="4">
    <source>
        <dbReference type="Google" id="ProtNLM"/>
    </source>
</evidence>
<reference evidence="2 3" key="1">
    <citation type="journal article" date="2023" name="Elife">
        <title>Identification of key yeast species and microbe-microbe interactions impacting larval growth of Drosophila in the wild.</title>
        <authorList>
            <person name="Mure A."/>
            <person name="Sugiura Y."/>
            <person name="Maeda R."/>
            <person name="Honda K."/>
            <person name="Sakurai N."/>
            <person name="Takahashi Y."/>
            <person name="Watada M."/>
            <person name="Katoh T."/>
            <person name="Gotoh A."/>
            <person name="Gotoh Y."/>
            <person name="Taniguchi I."/>
            <person name="Nakamura K."/>
            <person name="Hayashi T."/>
            <person name="Katayama T."/>
            <person name="Uemura T."/>
            <person name="Hattori Y."/>
        </authorList>
    </citation>
    <scope>NUCLEOTIDE SEQUENCE [LARGE SCALE GENOMIC DNA]</scope>
    <source>
        <strain evidence="2 3">SB-73</strain>
    </source>
</reference>
<feature type="compositionally biased region" description="Polar residues" evidence="1">
    <location>
        <begin position="251"/>
        <end position="260"/>
    </location>
</feature>
<feature type="compositionally biased region" description="Basic and acidic residues" evidence="1">
    <location>
        <begin position="288"/>
        <end position="297"/>
    </location>
</feature>
<dbReference type="Proteomes" id="UP001362899">
    <property type="component" value="Unassembled WGS sequence"/>
</dbReference>
<dbReference type="EMBL" id="BTGC01000003">
    <property type="protein sequence ID" value="GMM49604.1"/>
    <property type="molecule type" value="Genomic_DNA"/>
</dbReference>
<evidence type="ECO:0000256" key="1">
    <source>
        <dbReference type="SAM" id="MobiDB-lite"/>
    </source>
</evidence>
<gene>
    <name evidence="2" type="ORF">DASB73_005620</name>
</gene>
<accession>A0AAV5RDP1</accession>
<feature type="compositionally biased region" description="Polar residues" evidence="1">
    <location>
        <begin position="268"/>
        <end position="283"/>
    </location>
</feature>
<comment type="caution">
    <text evidence="2">The sequence shown here is derived from an EMBL/GenBank/DDBJ whole genome shotgun (WGS) entry which is preliminary data.</text>
</comment>
<evidence type="ECO:0000313" key="3">
    <source>
        <dbReference type="Proteomes" id="UP001362899"/>
    </source>
</evidence>
<sequence>MSNDGSIDEFKDVISMLDNEQHGDLSAHLYAAYLLTNEYKFADGPVPHKKWTAWPMKDAPLPKIPFDFVNDKIRQGDRNPHQIEDNPSKVLLRAAEAFLQKTIHRKLYAQNLVPSTESPQLGALGQRILRIVDKYAKPASPAQLTPIKGLNDWVKMGLEGPAFERAKRLFTPRVAADLDYARNEYKKQPDSETSSSDESLVEITPAKSNSNTMNSEPVSQPQESKTSSASSTSSTNSIDDDSEADTEHETNPTPVSAASQSKHKPENGESSTGSKRTNQSAIANSKRLKLDIKHEDNIPTTNSKPSTSSNSSSSSSSSTSSDSSSNSNSSPSSSSNSSSSSSSDSDTT</sequence>
<name>A0AAV5RDP1_STABA</name>
<organism evidence="2 3">
    <name type="scientific">Starmerella bacillaris</name>
    <name type="common">Yeast</name>
    <name type="synonym">Candida zemplinina</name>
    <dbReference type="NCBI Taxonomy" id="1247836"/>
    <lineage>
        <taxon>Eukaryota</taxon>
        <taxon>Fungi</taxon>
        <taxon>Dikarya</taxon>
        <taxon>Ascomycota</taxon>
        <taxon>Saccharomycotina</taxon>
        <taxon>Dipodascomycetes</taxon>
        <taxon>Dipodascales</taxon>
        <taxon>Trichomonascaceae</taxon>
        <taxon>Starmerella</taxon>
    </lineage>
</organism>
<protein>
    <recommendedName>
        <fullName evidence="4">Rrn9 domain-containing protein</fullName>
    </recommendedName>
</protein>
<proteinExistence type="predicted"/>
<evidence type="ECO:0000313" key="2">
    <source>
        <dbReference type="EMBL" id="GMM49604.1"/>
    </source>
</evidence>
<keyword evidence="3" id="KW-1185">Reference proteome</keyword>
<feature type="compositionally biased region" description="Polar residues" evidence="1">
    <location>
        <begin position="206"/>
        <end position="223"/>
    </location>
</feature>
<feature type="region of interest" description="Disordered" evidence="1">
    <location>
        <begin position="184"/>
        <end position="348"/>
    </location>
</feature>
<feature type="compositionally biased region" description="Low complexity" evidence="1">
    <location>
        <begin position="299"/>
        <end position="348"/>
    </location>
</feature>
<feature type="compositionally biased region" description="Low complexity" evidence="1">
    <location>
        <begin position="224"/>
        <end position="237"/>
    </location>
</feature>
<dbReference type="AlphaFoldDB" id="A0AAV5RDP1"/>